<dbReference type="InterPro" id="IPR029787">
    <property type="entry name" value="Nucleotide_cyclase"/>
</dbReference>
<gene>
    <name evidence="5" type="ORF">FKG94_24880</name>
</gene>
<dbReference type="FunFam" id="3.30.70.270:FF:000001">
    <property type="entry name" value="Diguanylate cyclase domain protein"/>
    <property type="match status" value="1"/>
</dbReference>
<name>A0A545SS26_9GAMM</name>
<feature type="domain" description="GGDEF" evidence="4">
    <location>
        <begin position="222"/>
        <end position="363"/>
    </location>
</feature>
<comment type="catalytic activity">
    <reaction evidence="3">
        <text>2 GTP = 3',3'-c-di-GMP + 2 diphosphate</text>
        <dbReference type="Rhea" id="RHEA:24898"/>
        <dbReference type="ChEBI" id="CHEBI:33019"/>
        <dbReference type="ChEBI" id="CHEBI:37565"/>
        <dbReference type="ChEBI" id="CHEBI:58805"/>
        <dbReference type="EC" id="2.7.7.65"/>
    </reaction>
</comment>
<dbReference type="Pfam" id="PF00990">
    <property type="entry name" value="GGDEF"/>
    <property type="match status" value="1"/>
</dbReference>
<dbReference type="SUPFAM" id="SSF55781">
    <property type="entry name" value="GAF domain-like"/>
    <property type="match status" value="1"/>
</dbReference>
<dbReference type="Gene3D" id="3.30.70.270">
    <property type="match status" value="1"/>
</dbReference>
<protein>
    <recommendedName>
        <fullName evidence="2">diguanylate cyclase</fullName>
        <ecNumber evidence="2">2.7.7.65</ecNumber>
    </recommendedName>
</protein>
<evidence type="ECO:0000256" key="3">
    <source>
        <dbReference type="ARBA" id="ARBA00034247"/>
    </source>
</evidence>
<evidence type="ECO:0000313" key="6">
    <source>
        <dbReference type="Proteomes" id="UP000319732"/>
    </source>
</evidence>
<evidence type="ECO:0000313" key="5">
    <source>
        <dbReference type="EMBL" id="TQV67768.1"/>
    </source>
</evidence>
<dbReference type="SUPFAM" id="SSF55073">
    <property type="entry name" value="Nucleotide cyclase"/>
    <property type="match status" value="1"/>
</dbReference>
<reference evidence="5 6" key="1">
    <citation type="submission" date="2019-06" db="EMBL/GenBank/DDBJ databases">
        <title>Whole genome sequence for Cellvibrionaceae sp. R142.</title>
        <authorList>
            <person name="Wang G."/>
        </authorList>
    </citation>
    <scope>NUCLEOTIDE SEQUENCE [LARGE SCALE GENOMIC DNA]</scope>
    <source>
        <strain evidence="5 6">R142</strain>
    </source>
</reference>
<evidence type="ECO:0000256" key="2">
    <source>
        <dbReference type="ARBA" id="ARBA00012528"/>
    </source>
</evidence>
<accession>A0A545SS26</accession>
<dbReference type="PROSITE" id="PS50887">
    <property type="entry name" value="GGDEF"/>
    <property type="match status" value="1"/>
</dbReference>
<dbReference type="PANTHER" id="PTHR45138:SF9">
    <property type="entry name" value="DIGUANYLATE CYCLASE DGCM-RELATED"/>
    <property type="match status" value="1"/>
</dbReference>
<dbReference type="InterPro" id="IPR043128">
    <property type="entry name" value="Rev_trsase/Diguanyl_cyclase"/>
</dbReference>
<keyword evidence="6" id="KW-1185">Reference proteome</keyword>
<dbReference type="InterPro" id="IPR007435">
    <property type="entry name" value="DUF484"/>
</dbReference>
<dbReference type="EMBL" id="VHSG01000033">
    <property type="protein sequence ID" value="TQV67768.1"/>
    <property type="molecule type" value="Genomic_DNA"/>
</dbReference>
<dbReference type="InterPro" id="IPR050469">
    <property type="entry name" value="Diguanylate_Cyclase"/>
</dbReference>
<dbReference type="RefSeq" id="WP_142929666.1">
    <property type="nucleotide sequence ID" value="NZ_ML660109.1"/>
</dbReference>
<dbReference type="SMART" id="SM00267">
    <property type="entry name" value="GGDEF"/>
    <property type="match status" value="1"/>
</dbReference>
<sequence length="366" mass="41649">MMDLERENRRLQSTVNNLLARIEENHKIQQHYHDFEFQLLACTGLQELLQHLLVDARHYFELDAVSLVLLDRDYSLRDLLSKLEIPPFDNNLQLRNSEDFFNVMYPRPPAVKLGSLDVLAASRLFPGLDRLGSAACLPLVRRGRFIGGLHFGSLSSNRFSADKAADFVFHLASIVALCLENCIGREHLRRQGQVDMLTQVKNRRSFTLEFAKELERAERGGDPLTCMFVDIDHFKKINDNYGHQVGDLCLKRVAQAVHKQLRKTDLLTRYGGEEFVSVLPRCQAAQAEQIAERIRAAVAEMEVLTDDHRHISVTVSVGMSTWRPLGERAADLEHLGKQLLSQADKAMYAAKRDGRNRVCKLAFSQV</sequence>
<dbReference type="EC" id="2.7.7.65" evidence="2"/>
<proteinExistence type="predicted"/>
<dbReference type="AlphaFoldDB" id="A0A545SS26"/>
<evidence type="ECO:0000259" key="4">
    <source>
        <dbReference type="PROSITE" id="PS50887"/>
    </source>
</evidence>
<dbReference type="Pfam" id="PF04340">
    <property type="entry name" value="DUF484"/>
    <property type="match status" value="1"/>
</dbReference>
<dbReference type="OrthoDB" id="9776960at2"/>
<dbReference type="GO" id="GO:0052621">
    <property type="term" value="F:diguanylate cyclase activity"/>
    <property type="evidence" value="ECO:0007669"/>
    <property type="project" value="UniProtKB-EC"/>
</dbReference>
<comment type="caution">
    <text evidence="5">The sequence shown here is derived from an EMBL/GenBank/DDBJ whole genome shotgun (WGS) entry which is preliminary data.</text>
</comment>
<dbReference type="InterPro" id="IPR029016">
    <property type="entry name" value="GAF-like_dom_sf"/>
</dbReference>
<dbReference type="Gene3D" id="3.30.450.40">
    <property type="match status" value="1"/>
</dbReference>
<comment type="cofactor">
    <cofactor evidence="1">
        <name>Mg(2+)</name>
        <dbReference type="ChEBI" id="CHEBI:18420"/>
    </cofactor>
</comment>
<dbReference type="Proteomes" id="UP000319732">
    <property type="component" value="Unassembled WGS sequence"/>
</dbReference>
<organism evidence="5 6">
    <name type="scientific">Exilibacterium tricleocarpae</name>
    <dbReference type="NCBI Taxonomy" id="2591008"/>
    <lineage>
        <taxon>Bacteria</taxon>
        <taxon>Pseudomonadati</taxon>
        <taxon>Pseudomonadota</taxon>
        <taxon>Gammaproteobacteria</taxon>
        <taxon>Cellvibrionales</taxon>
        <taxon>Cellvibrionaceae</taxon>
        <taxon>Exilibacterium</taxon>
    </lineage>
</organism>
<dbReference type="CDD" id="cd01949">
    <property type="entry name" value="GGDEF"/>
    <property type="match status" value="1"/>
</dbReference>
<dbReference type="PANTHER" id="PTHR45138">
    <property type="entry name" value="REGULATORY COMPONENTS OF SENSORY TRANSDUCTION SYSTEM"/>
    <property type="match status" value="1"/>
</dbReference>
<evidence type="ECO:0000256" key="1">
    <source>
        <dbReference type="ARBA" id="ARBA00001946"/>
    </source>
</evidence>
<dbReference type="InterPro" id="IPR000160">
    <property type="entry name" value="GGDEF_dom"/>
</dbReference>
<dbReference type="NCBIfam" id="TIGR00254">
    <property type="entry name" value="GGDEF"/>
    <property type="match status" value="1"/>
</dbReference>